<evidence type="ECO:0000313" key="6">
    <source>
        <dbReference type="Proteomes" id="UP000663873"/>
    </source>
</evidence>
<dbReference type="Pfam" id="PF15006">
    <property type="entry name" value="DUF4517"/>
    <property type="match status" value="1"/>
</dbReference>
<evidence type="ECO:0000313" key="5">
    <source>
        <dbReference type="Proteomes" id="UP000663848"/>
    </source>
</evidence>
<name>A0A821I4F5_9BILA</name>
<dbReference type="EMBL" id="CAJOBP010003312">
    <property type="protein sequence ID" value="CAF4399363.1"/>
    <property type="molecule type" value="Genomic_DNA"/>
</dbReference>
<proteinExistence type="predicted"/>
<dbReference type="AlphaFoldDB" id="A0A821I4F5"/>
<comment type="caution">
    <text evidence="4">The sequence shown here is derived from an EMBL/GenBank/DDBJ whole genome shotgun (WGS) entry which is preliminary data.</text>
</comment>
<dbReference type="Proteomes" id="UP000663848">
    <property type="component" value="Unassembled WGS sequence"/>
</dbReference>
<dbReference type="InterPro" id="IPR026794">
    <property type="entry name" value="ADISSP"/>
</dbReference>
<keyword evidence="6" id="KW-1185">Reference proteome</keyword>
<reference evidence="4" key="1">
    <citation type="submission" date="2021-02" db="EMBL/GenBank/DDBJ databases">
        <authorList>
            <person name="Nowell W R."/>
        </authorList>
    </citation>
    <scope>NUCLEOTIDE SEQUENCE</scope>
</reference>
<evidence type="ECO:0000313" key="2">
    <source>
        <dbReference type="EMBL" id="CAF4467817.1"/>
    </source>
</evidence>
<dbReference type="EMBL" id="CAJOBR010002619">
    <property type="protein sequence ID" value="CAF4693702.1"/>
    <property type="molecule type" value="Genomic_DNA"/>
</dbReference>
<gene>
    <name evidence="2" type="ORF">HFQ381_LOCUS25193</name>
    <name evidence="4" type="ORF">QYT958_LOCUS17358</name>
    <name evidence="3" type="ORF">TSG867_LOCUS27752</name>
    <name evidence="1" type="ORF">UJA718_LOCUS18998</name>
</gene>
<sequence>MWYSVKKGINFQQVQIEYNLEREVMRSSEETDLDSARQFITLFLPRLYSLEKYNGQFIIYHFLVLRYMQKLWDTRIIIIINVIIMVDNTSVHVRKVGGVRFTADSKNSSDKNEENPFKNAELQWEQCCDNECSFDLYFGILKLSHCYSMTMDVVFKQAPFKLETILGDQYARGLKLLVTEFPQLHVGNRTSLQVEVIIPADTTPGLFHQTFLLRETSRSQQKPVTVNVSGKILRQGQGTATLRNGVHMKSIITEGKEDDE</sequence>
<protein>
    <submittedName>
        <fullName evidence="4">Uncharacterized protein</fullName>
    </submittedName>
</protein>
<dbReference type="Proteomes" id="UP000663862">
    <property type="component" value="Unassembled WGS sequence"/>
</dbReference>
<dbReference type="EMBL" id="CAJOBQ010003252">
    <property type="protein sequence ID" value="CAF4599859.1"/>
    <property type="molecule type" value="Genomic_DNA"/>
</dbReference>
<evidence type="ECO:0000313" key="3">
    <source>
        <dbReference type="EMBL" id="CAF4599859.1"/>
    </source>
</evidence>
<evidence type="ECO:0000313" key="1">
    <source>
        <dbReference type="EMBL" id="CAF4399363.1"/>
    </source>
</evidence>
<dbReference type="EMBL" id="CAJOBO010002780">
    <property type="protein sequence ID" value="CAF4467817.1"/>
    <property type="molecule type" value="Genomic_DNA"/>
</dbReference>
<dbReference type="Proteomes" id="UP000663873">
    <property type="component" value="Unassembled WGS sequence"/>
</dbReference>
<dbReference type="Proteomes" id="UP000663851">
    <property type="component" value="Unassembled WGS sequence"/>
</dbReference>
<organism evidence="4 5">
    <name type="scientific">Rotaria socialis</name>
    <dbReference type="NCBI Taxonomy" id="392032"/>
    <lineage>
        <taxon>Eukaryota</taxon>
        <taxon>Metazoa</taxon>
        <taxon>Spiralia</taxon>
        <taxon>Gnathifera</taxon>
        <taxon>Rotifera</taxon>
        <taxon>Eurotatoria</taxon>
        <taxon>Bdelloidea</taxon>
        <taxon>Philodinida</taxon>
        <taxon>Philodinidae</taxon>
        <taxon>Rotaria</taxon>
    </lineage>
</organism>
<accession>A0A821I4F5</accession>
<evidence type="ECO:0000313" key="4">
    <source>
        <dbReference type="EMBL" id="CAF4693702.1"/>
    </source>
</evidence>